<protein>
    <recommendedName>
        <fullName evidence="4">Protein GrpE</fullName>
    </recommendedName>
    <alternativeName>
        <fullName evidence="4">HSP-70 cofactor</fullName>
    </alternativeName>
</protein>
<dbReference type="GO" id="GO:0042803">
    <property type="term" value="F:protein homodimerization activity"/>
    <property type="evidence" value="ECO:0007669"/>
    <property type="project" value="InterPro"/>
</dbReference>
<evidence type="ECO:0000313" key="8">
    <source>
        <dbReference type="Proteomes" id="UP001139516"/>
    </source>
</evidence>
<dbReference type="InterPro" id="IPR000740">
    <property type="entry name" value="GrpE"/>
</dbReference>
<dbReference type="SUPFAM" id="SSF58014">
    <property type="entry name" value="Coiled-coil domain of nucleotide exchange factor GrpE"/>
    <property type="match status" value="1"/>
</dbReference>
<feature type="region of interest" description="Disordered" evidence="6">
    <location>
        <begin position="1"/>
        <end position="38"/>
    </location>
</feature>
<dbReference type="AlphaFoldDB" id="A0A9X2BZ01"/>
<evidence type="ECO:0000256" key="5">
    <source>
        <dbReference type="RuleBase" id="RU004478"/>
    </source>
</evidence>
<dbReference type="InterPro" id="IPR009012">
    <property type="entry name" value="GrpE_head"/>
</dbReference>
<dbReference type="GO" id="GO:0051087">
    <property type="term" value="F:protein-folding chaperone binding"/>
    <property type="evidence" value="ECO:0007669"/>
    <property type="project" value="InterPro"/>
</dbReference>
<comment type="function">
    <text evidence="4">Participates actively in the response to hyperosmotic and heat shock by preventing the aggregation of stress-denatured proteins, in association with DnaK and GrpE. It is the nucleotide exchange factor for DnaK and may function as a thermosensor. Unfolded proteins bind initially to DnaJ; upon interaction with the DnaJ-bound protein, DnaK hydrolyzes its bound ATP, resulting in the formation of a stable complex. GrpE releases ADP from DnaK; ATP binding to DnaK triggers the release of the substrate protein, thus completing the reaction cycle. Several rounds of ATP-dependent interactions between DnaJ, DnaK and GrpE are required for fully efficient folding.</text>
</comment>
<evidence type="ECO:0000313" key="7">
    <source>
        <dbReference type="EMBL" id="MCK8786540.1"/>
    </source>
</evidence>
<dbReference type="Gene3D" id="2.30.22.10">
    <property type="entry name" value="Head domain of nucleotide exchange factor GrpE"/>
    <property type="match status" value="1"/>
</dbReference>
<dbReference type="SUPFAM" id="SSF51064">
    <property type="entry name" value="Head domain of nucleotide exchange factor GrpE"/>
    <property type="match status" value="1"/>
</dbReference>
<evidence type="ECO:0000256" key="1">
    <source>
        <dbReference type="ARBA" id="ARBA00009054"/>
    </source>
</evidence>
<sequence>MSTDPNEGHDPPPGSPEESGEDHGQSAAAASDRVAELEAERDALKDRWIRAEAEMANLRTRTAREVEDTRQYAIQRFARDVVKAAEDLQRGPVSLPASVLEEPEVISRLREGLGGIERSFLAVLDRHEITRQDPTGQAFDPNVHVAITEQPSMDHPPGIVIQAWSSVWLLNGRLLRPALVVVARAPGQQDGGKTTALQADDPPLP</sequence>
<gene>
    <name evidence="4" type="primary">grpE</name>
    <name evidence="7" type="ORF">M0638_19370</name>
</gene>
<keyword evidence="8" id="KW-1185">Reference proteome</keyword>
<keyword evidence="2 4" id="KW-0346">Stress response</keyword>
<keyword evidence="3 4" id="KW-0143">Chaperone</keyword>
<dbReference type="Gene3D" id="3.90.20.20">
    <property type="match status" value="1"/>
</dbReference>
<keyword evidence="4" id="KW-0963">Cytoplasm</keyword>
<evidence type="ECO:0000256" key="2">
    <source>
        <dbReference type="ARBA" id="ARBA00023016"/>
    </source>
</evidence>
<comment type="caution">
    <text evidence="7">The sequence shown here is derived from an EMBL/GenBank/DDBJ whole genome shotgun (WGS) entry which is preliminary data.</text>
</comment>
<feature type="compositionally biased region" description="Basic and acidic residues" evidence="6">
    <location>
        <begin position="1"/>
        <end position="10"/>
    </location>
</feature>
<dbReference type="GO" id="GO:0005737">
    <property type="term" value="C:cytoplasm"/>
    <property type="evidence" value="ECO:0007669"/>
    <property type="project" value="UniProtKB-SubCell"/>
</dbReference>
<evidence type="ECO:0000256" key="4">
    <source>
        <dbReference type="HAMAP-Rule" id="MF_01151"/>
    </source>
</evidence>
<dbReference type="InterPro" id="IPR013805">
    <property type="entry name" value="GrpE_CC"/>
</dbReference>
<dbReference type="EMBL" id="JALPRX010000088">
    <property type="protein sequence ID" value="MCK8786540.1"/>
    <property type="molecule type" value="Genomic_DNA"/>
</dbReference>
<organism evidence="7 8">
    <name type="scientific">Roseomonas acroporae</name>
    <dbReference type="NCBI Taxonomy" id="2937791"/>
    <lineage>
        <taxon>Bacteria</taxon>
        <taxon>Pseudomonadati</taxon>
        <taxon>Pseudomonadota</taxon>
        <taxon>Alphaproteobacteria</taxon>
        <taxon>Acetobacterales</taxon>
        <taxon>Roseomonadaceae</taxon>
        <taxon>Roseomonas</taxon>
    </lineage>
</organism>
<dbReference type="Proteomes" id="UP001139516">
    <property type="component" value="Unassembled WGS sequence"/>
</dbReference>
<comment type="subcellular location">
    <subcellularLocation>
        <location evidence="4">Cytoplasm</location>
    </subcellularLocation>
</comment>
<accession>A0A9X2BZ01</accession>
<dbReference type="PANTHER" id="PTHR21237">
    <property type="entry name" value="GRPE PROTEIN"/>
    <property type="match status" value="1"/>
</dbReference>
<dbReference type="Pfam" id="PF01025">
    <property type="entry name" value="GrpE"/>
    <property type="match status" value="1"/>
</dbReference>
<comment type="subunit">
    <text evidence="4">Homodimer.</text>
</comment>
<name>A0A9X2BZ01_9PROT</name>
<evidence type="ECO:0000256" key="3">
    <source>
        <dbReference type="ARBA" id="ARBA00023186"/>
    </source>
</evidence>
<dbReference type="GO" id="GO:0006457">
    <property type="term" value="P:protein folding"/>
    <property type="evidence" value="ECO:0007669"/>
    <property type="project" value="InterPro"/>
</dbReference>
<dbReference type="PANTHER" id="PTHR21237:SF23">
    <property type="entry name" value="GRPE PROTEIN HOMOLOG, MITOCHONDRIAL"/>
    <property type="match status" value="1"/>
</dbReference>
<dbReference type="GO" id="GO:0000774">
    <property type="term" value="F:adenyl-nucleotide exchange factor activity"/>
    <property type="evidence" value="ECO:0007669"/>
    <property type="project" value="InterPro"/>
</dbReference>
<proteinExistence type="inferred from homology"/>
<dbReference type="RefSeq" id="WP_248668655.1">
    <property type="nucleotide sequence ID" value="NZ_JALPRX010000088.1"/>
</dbReference>
<evidence type="ECO:0000256" key="6">
    <source>
        <dbReference type="SAM" id="MobiDB-lite"/>
    </source>
</evidence>
<dbReference type="GO" id="GO:0051082">
    <property type="term" value="F:unfolded protein binding"/>
    <property type="evidence" value="ECO:0007669"/>
    <property type="project" value="TreeGrafter"/>
</dbReference>
<dbReference type="PRINTS" id="PR00773">
    <property type="entry name" value="GRPEPROTEIN"/>
</dbReference>
<reference evidence="7" key="1">
    <citation type="submission" date="2022-04" db="EMBL/GenBank/DDBJ databases">
        <title>Roseomonas acroporae sp. nov., isolated from coral Acropora digitifera.</title>
        <authorList>
            <person name="Sun H."/>
        </authorList>
    </citation>
    <scope>NUCLEOTIDE SEQUENCE</scope>
    <source>
        <strain evidence="7">NAR14</strain>
    </source>
</reference>
<dbReference type="CDD" id="cd00446">
    <property type="entry name" value="GrpE"/>
    <property type="match status" value="1"/>
</dbReference>
<comment type="similarity">
    <text evidence="1 4 5">Belongs to the GrpE family.</text>
</comment>
<dbReference type="HAMAP" id="MF_01151">
    <property type="entry name" value="GrpE"/>
    <property type="match status" value="1"/>
</dbReference>